<comment type="caution">
    <text evidence="2">The sequence shown here is derived from an EMBL/GenBank/DDBJ whole genome shotgun (WGS) entry which is preliminary data.</text>
</comment>
<name>A0A7X2D0Z3_9LACT</name>
<evidence type="ECO:0000256" key="1">
    <source>
        <dbReference type="SAM" id="Phobius"/>
    </source>
</evidence>
<keyword evidence="1" id="KW-0472">Membrane</keyword>
<evidence type="ECO:0008006" key="4">
    <source>
        <dbReference type="Google" id="ProtNLM"/>
    </source>
</evidence>
<keyword evidence="1" id="KW-1133">Transmembrane helix</keyword>
<dbReference type="OrthoDB" id="2221001at2"/>
<feature type="transmembrane region" description="Helical" evidence="1">
    <location>
        <begin position="154"/>
        <end position="176"/>
    </location>
</feature>
<feature type="transmembrane region" description="Helical" evidence="1">
    <location>
        <begin position="20"/>
        <end position="41"/>
    </location>
</feature>
<feature type="transmembrane region" description="Helical" evidence="1">
    <location>
        <begin position="214"/>
        <end position="234"/>
    </location>
</feature>
<keyword evidence="1" id="KW-0812">Transmembrane</keyword>
<dbReference type="RefSeq" id="WP_153497109.1">
    <property type="nucleotide sequence ID" value="NZ_CBCRWP010000023.1"/>
</dbReference>
<sequence>MKLYRFEFKKFCKNKRNVVLFLALSFLVFFSFYFIVVKSFITPSFLITQQINIKQQEISELQSGQSMDTLDQKKNRAQKIQIDTAQITALEAKKINRYYQLEFKSNQIALKDSSNSAQTIAQLTSENDYIQLVQKRHLNFEISPSNQLSAFSSFISFGLVLFFSSLFLLGFSLFVSTELAIHFENKENRYYSFAHISPLKTVLSKISAPISVTFLWILGISTLFIILFGFLYGFNSLNYPAYLMNQWGPSAETDVSGLSQNIGIPVGQVIVISLLYLLLLLFFLSSVGALLSTLTHRSMVVVGMIAILIVGWSLAMNLPYVQSFRRFIPMSYLNPLELMCHPSYLAGKFSLIVGVSYLLLLSLGCLFSAIFLPKQHHIRRI</sequence>
<organism evidence="2 3">
    <name type="scientific">Lactococcus hircilactis</name>
    <dbReference type="NCBI Taxonomy" id="1494462"/>
    <lineage>
        <taxon>Bacteria</taxon>
        <taxon>Bacillati</taxon>
        <taxon>Bacillota</taxon>
        <taxon>Bacilli</taxon>
        <taxon>Lactobacillales</taxon>
        <taxon>Streptococcaceae</taxon>
        <taxon>Lactococcus</taxon>
    </lineage>
</organism>
<keyword evidence="3" id="KW-1185">Reference proteome</keyword>
<feature type="transmembrane region" description="Helical" evidence="1">
    <location>
        <begin position="349"/>
        <end position="372"/>
    </location>
</feature>
<gene>
    <name evidence="2" type="ORF">GHI93_11170</name>
</gene>
<evidence type="ECO:0000313" key="2">
    <source>
        <dbReference type="EMBL" id="MQW40479.1"/>
    </source>
</evidence>
<feature type="transmembrane region" description="Helical" evidence="1">
    <location>
        <begin position="298"/>
        <end position="320"/>
    </location>
</feature>
<feature type="transmembrane region" description="Helical" evidence="1">
    <location>
        <begin position="269"/>
        <end position="291"/>
    </location>
</feature>
<proteinExistence type="predicted"/>
<dbReference type="Proteomes" id="UP000439550">
    <property type="component" value="Unassembled WGS sequence"/>
</dbReference>
<dbReference type="AlphaFoldDB" id="A0A7X2D0Z3"/>
<evidence type="ECO:0000313" key="3">
    <source>
        <dbReference type="Proteomes" id="UP000439550"/>
    </source>
</evidence>
<accession>A0A7X2D0Z3</accession>
<reference evidence="2 3" key="1">
    <citation type="submission" date="2019-10" db="EMBL/GenBank/DDBJ databases">
        <authorList>
            <person name="Dong K."/>
        </authorList>
    </citation>
    <scope>NUCLEOTIDE SEQUENCE [LARGE SCALE GENOMIC DNA]</scope>
    <source>
        <strain evidence="2 3">DSM 28960</strain>
    </source>
</reference>
<protein>
    <recommendedName>
        <fullName evidence="4">ABC transporter permease</fullName>
    </recommendedName>
</protein>
<dbReference type="EMBL" id="WITJ01000020">
    <property type="protein sequence ID" value="MQW40479.1"/>
    <property type="molecule type" value="Genomic_DNA"/>
</dbReference>